<evidence type="ECO:0000259" key="4">
    <source>
        <dbReference type="PROSITE" id="PS01124"/>
    </source>
</evidence>
<keyword evidence="1" id="KW-0805">Transcription regulation</keyword>
<proteinExistence type="predicted"/>
<dbReference type="InterPro" id="IPR053142">
    <property type="entry name" value="PchR_regulatory_protein"/>
</dbReference>
<dbReference type="InterPro" id="IPR018062">
    <property type="entry name" value="HTH_AraC-typ_CS"/>
</dbReference>
<dbReference type="InterPro" id="IPR018060">
    <property type="entry name" value="HTH_AraC"/>
</dbReference>
<dbReference type="PANTHER" id="PTHR47893:SF1">
    <property type="entry name" value="REGULATORY PROTEIN PCHR"/>
    <property type="match status" value="1"/>
</dbReference>
<dbReference type="InterPro" id="IPR009057">
    <property type="entry name" value="Homeodomain-like_sf"/>
</dbReference>
<dbReference type="PRINTS" id="PR00032">
    <property type="entry name" value="HTHARAC"/>
</dbReference>
<dbReference type="OrthoDB" id="9772607at2"/>
<dbReference type="RefSeq" id="WP_095406903.1">
    <property type="nucleotide sequence ID" value="NZ_NOJZ02000014.1"/>
</dbReference>
<dbReference type="EMBL" id="NOJZ02000014">
    <property type="protein sequence ID" value="RDY23308.1"/>
    <property type="molecule type" value="Genomic_DNA"/>
</dbReference>
<dbReference type="SUPFAM" id="SSF46689">
    <property type="entry name" value="Homeodomain-like"/>
    <property type="match status" value="2"/>
</dbReference>
<reference evidence="5 6" key="1">
    <citation type="journal article" date="2017" name="Genome Announc.">
        <title>Draft Genome Sequence of Romboutsia maritimum sp. nov. Strain CCRI-22766(T), Isolated from Coastal Estuarine Mud.</title>
        <authorList>
            <person name="Maheux A.F."/>
            <person name="Boudreau D.K."/>
            <person name="Berube E."/>
            <person name="Boissinot M."/>
            <person name="Raymond F."/>
            <person name="Brodeur S."/>
            <person name="Corbeil J."/>
            <person name="Brightwell G."/>
            <person name="Broda D."/>
            <person name="Omar R.F."/>
            <person name="Bergeron M.G."/>
        </authorList>
    </citation>
    <scope>NUCLEOTIDE SEQUENCE [LARGE SCALE GENOMIC DNA]</scope>
    <source>
        <strain evidence="5 6">CCRI-22766</strain>
    </source>
</reference>
<dbReference type="InterPro" id="IPR037923">
    <property type="entry name" value="HTH-like"/>
</dbReference>
<evidence type="ECO:0000256" key="1">
    <source>
        <dbReference type="ARBA" id="ARBA00023015"/>
    </source>
</evidence>
<evidence type="ECO:0000313" key="6">
    <source>
        <dbReference type="Proteomes" id="UP000243494"/>
    </source>
</evidence>
<dbReference type="AlphaFoldDB" id="A0A371IS43"/>
<evidence type="ECO:0000256" key="3">
    <source>
        <dbReference type="ARBA" id="ARBA00023163"/>
    </source>
</evidence>
<keyword evidence="2" id="KW-0238">DNA-binding</keyword>
<gene>
    <name evidence="5" type="ORF">CHF27_008660</name>
</gene>
<dbReference type="SMART" id="SM00342">
    <property type="entry name" value="HTH_ARAC"/>
    <property type="match status" value="1"/>
</dbReference>
<dbReference type="PANTHER" id="PTHR47893">
    <property type="entry name" value="REGULATORY PROTEIN PCHR"/>
    <property type="match status" value="1"/>
</dbReference>
<dbReference type="SUPFAM" id="SSF51215">
    <property type="entry name" value="Regulatory protein AraC"/>
    <property type="match status" value="1"/>
</dbReference>
<dbReference type="PROSITE" id="PS00041">
    <property type="entry name" value="HTH_ARAC_FAMILY_1"/>
    <property type="match status" value="1"/>
</dbReference>
<dbReference type="GO" id="GO:0003700">
    <property type="term" value="F:DNA-binding transcription factor activity"/>
    <property type="evidence" value="ECO:0007669"/>
    <property type="project" value="InterPro"/>
</dbReference>
<protein>
    <submittedName>
        <fullName evidence="5">Helix-turn-helix domain-containing protein</fullName>
    </submittedName>
</protein>
<dbReference type="InterPro" id="IPR020449">
    <property type="entry name" value="Tscrpt_reg_AraC-type_HTH"/>
</dbReference>
<evidence type="ECO:0000256" key="2">
    <source>
        <dbReference type="ARBA" id="ARBA00023125"/>
    </source>
</evidence>
<keyword evidence="6" id="KW-1185">Reference proteome</keyword>
<dbReference type="PROSITE" id="PS01124">
    <property type="entry name" value="HTH_ARAC_FAMILY_2"/>
    <property type="match status" value="1"/>
</dbReference>
<organism evidence="5 6">
    <name type="scientific">Romboutsia maritimum</name>
    <dbReference type="NCBI Taxonomy" id="2020948"/>
    <lineage>
        <taxon>Bacteria</taxon>
        <taxon>Bacillati</taxon>
        <taxon>Bacillota</taxon>
        <taxon>Clostridia</taxon>
        <taxon>Peptostreptococcales</taxon>
        <taxon>Peptostreptococcaceae</taxon>
        <taxon>Romboutsia</taxon>
    </lineage>
</organism>
<dbReference type="GO" id="GO:0043565">
    <property type="term" value="F:sequence-specific DNA binding"/>
    <property type="evidence" value="ECO:0007669"/>
    <property type="project" value="InterPro"/>
</dbReference>
<comment type="caution">
    <text evidence="5">The sequence shown here is derived from an EMBL/GenBank/DDBJ whole genome shotgun (WGS) entry which is preliminary data.</text>
</comment>
<keyword evidence="3" id="KW-0804">Transcription</keyword>
<dbReference type="Gene3D" id="1.10.10.60">
    <property type="entry name" value="Homeodomain-like"/>
    <property type="match status" value="2"/>
</dbReference>
<sequence>MNGKQDIVDMYYKYIEQELSCRTSEELLGKKYVISKKFGVGNFYRMKIEDGLEISTLKISKTDMYFQNRKHNDDILEIGYCYSGCVKIFSSPQNKEYTLKEGDVFLYKALNDVEYFKFIYNNCQTISIHINLKNIKNVINPIWENRIITDWNKYTNNIFKEDILIIEKASLKIKELAKEIDSISVDNIMGYMKLKLKTIEFLDIFFQEKFKEKKATNLKQYKTETEIVIKAKEIIEANFQNIPSVKELASYLNISIYKLQEEFKNITGDTVYEYIKKVRIEKSKYLLKSTEMSILEIANEIGYENPSKFSSLFKRYNNITPLKYRKLNIEN</sequence>
<evidence type="ECO:0000313" key="5">
    <source>
        <dbReference type="EMBL" id="RDY23308.1"/>
    </source>
</evidence>
<name>A0A371IS43_9FIRM</name>
<dbReference type="Proteomes" id="UP000243494">
    <property type="component" value="Unassembled WGS sequence"/>
</dbReference>
<dbReference type="Pfam" id="PF12833">
    <property type="entry name" value="HTH_18"/>
    <property type="match status" value="1"/>
</dbReference>
<accession>A0A371IS43</accession>
<feature type="domain" description="HTH araC/xylS-type" evidence="4">
    <location>
        <begin position="229"/>
        <end position="327"/>
    </location>
</feature>